<keyword evidence="2" id="KW-1185">Reference proteome</keyword>
<protein>
    <recommendedName>
        <fullName evidence="3">Type II secretion system protein G</fullName>
    </recommendedName>
</protein>
<dbReference type="KEGG" id="svp:Pan189_07070"/>
<dbReference type="RefSeq" id="WP_145362561.1">
    <property type="nucleotide sequence ID" value="NZ_CP036268.1"/>
</dbReference>
<evidence type="ECO:0008006" key="3">
    <source>
        <dbReference type="Google" id="ProtNLM"/>
    </source>
</evidence>
<name>A0A517QXI4_9PLAN</name>
<dbReference type="Proteomes" id="UP000317318">
    <property type="component" value="Chromosome"/>
</dbReference>
<dbReference type="SUPFAM" id="SSF54523">
    <property type="entry name" value="Pili subunits"/>
    <property type="match status" value="1"/>
</dbReference>
<proteinExistence type="predicted"/>
<dbReference type="EMBL" id="CP036268">
    <property type="protein sequence ID" value="QDT36351.1"/>
    <property type="molecule type" value="Genomic_DNA"/>
</dbReference>
<reference evidence="1 2" key="1">
    <citation type="submission" date="2019-02" db="EMBL/GenBank/DDBJ databases">
        <title>Deep-cultivation of Planctomycetes and their phenomic and genomic characterization uncovers novel biology.</title>
        <authorList>
            <person name="Wiegand S."/>
            <person name="Jogler M."/>
            <person name="Boedeker C."/>
            <person name="Pinto D."/>
            <person name="Vollmers J."/>
            <person name="Rivas-Marin E."/>
            <person name="Kohn T."/>
            <person name="Peeters S.H."/>
            <person name="Heuer A."/>
            <person name="Rast P."/>
            <person name="Oberbeckmann S."/>
            <person name="Bunk B."/>
            <person name="Jeske O."/>
            <person name="Meyerdierks A."/>
            <person name="Storesund J.E."/>
            <person name="Kallscheuer N."/>
            <person name="Luecker S."/>
            <person name="Lage O.M."/>
            <person name="Pohl T."/>
            <person name="Merkel B.J."/>
            <person name="Hornburger P."/>
            <person name="Mueller R.-W."/>
            <person name="Bruemmer F."/>
            <person name="Labrenz M."/>
            <person name="Spormann A.M."/>
            <person name="Op den Camp H."/>
            <person name="Overmann J."/>
            <person name="Amann R."/>
            <person name="Jetten M.S.M."/>
            <person name="Mascher T."/>
            <person name="Medema M.H."/>
            <person name="Devos D.P."/>
            <person name="Kaster A.-K."/>
            <person name="Ovreas L."/>
            <person name="Rohde M."/>
            <person name="Galperin M.Y."/>
            <person name="Jogler C."/>
        </authorList>
    </citation>
    <scope>NUCLEOTIDE SEQUENCE [LARGE SCALE GENOMIC DNA]</scope>
    <source>
        <strain evidence="1 2">Pan189</strain>
    </source>
</reference>
<gene>
    <name evidence="1" type="ORF">Pan189_07070</name>
</gene>
<accession>A0A517QXI4</accession>
<evidence type="ECO:0000313" key="2">
    <source>
        <dbReference type="Proteomes" id="UP000317318"/>
    </source>
</evidence>
<sequence length="422" mass="45461">MNAPHYNVRLASTMVGIGVIALLVTLGIPALQAMTHSARAVDCENRLRMIAVSLHTFSVNDPREAFCSGGYDYLRDGCPDTYGWVADFQVLEPLRESEDPANPLLCPEYLTFGSATLNDLIGRSESPTQPLVDAGTFADRNIGLCEGFAADTDGDGKSDIGLFDPGSSERIDRVDKMVAAGYETNYVASWFLTRSKIRHDCDGNHIAVVREEGRVTDPAGSFGPMRRRDLETGSIPSNAIPFAADGGIAPGERGSLVSDFGNNFQQGDPLAETQTGGPIAWDQSSGTFLTPQPGMMLVESGLVSDHNHAHCFTRDEQINYDIKTITPPTKREWLQDTRQWGTPHSSGPLGATFACILMADGRVKRVNDLNGDGVLNPGFQNVGPGSGYSDSTVELAPAIVWSGPLIPSVRFIGGGFERDDFE</sequence>
<organism evidence="1 2">
    <name type="scientific">Stratiformator vulcanicus</name>
    <dbReference type="NCBI Taxonomy" id="2527980"/>
    <lineage>
        <taxon>Bacteria</taxon>
        <taxon>Pseudomonadati</taxon>
        <taxon>Planctomycetota</taxon>
        <taxon>Planctomycetia</taxon>
        <taxon>Planctomycetales</taxon>
        <taxon>Planctomycetaceae</taxon>
        <taxon>Stratiformator</taxon>
    </lineage>
</organism>
<dbReference type="InterPro" id="IPR045584">
    <property type="entry name" value="Pilin-like"/>
</dbReference>
<evidence type="ECO:0000313" key="1">
    <source>
        <dbReference type="EMBL" id="QDT36351.1"/>
    </source>
</evidence>
<dbReference type="OrthoDB" id="254023at2"/>
<dbReference type="AlphaFoldDB" id="A0A517QXI4"/>